<dbReference type="Proteomes" id="UP000239469">
    <property type="component" value="Unassembled WGS sequence"/>
</dbReference>
<dbReference type="SUPFAM" id="SSF140746">
    <property type="entry name" value="SipA N-terminal domain-like"/>
    <property type="match status" value="1"/>
</dbReference>
<feature type="compositionally biased region" description="Polar residues" evidence="6">
    <location>
        <begin position="477"/>
        <end position="500"/>
    </location>
</feature>
<accession>A0A2S9X5L9</accession>
<evidence type="ECO:0000259" key="7">
    <source>
        <dbReference type="Pfam" id="PF09052"/>
    </source>
</evidence>
<protein>
    <recommendedName>
        <fullName evidence="7">Salmonella invasion protein A N-terminal domain-containing protein</fullName>
    </recommendedName>
</protein>
<feature type="compositionally biased region" description="Polar residues" evidence="6">
    <location>
        <begin position="361"/>
        <end position="391"/>
    </location>
</feature>
<keyword evidence="4" id="KW-0843">Virulence</keyword>
<feature type="compositionally biased region" description="Polar residues" evidence="6">
    <location>
        <begin position="569"/>
        <end position="580"/>
    </location>
</feature>
<feature type="compositionally biased region" description="Low complexity" evidence="6">
    <location>
        <begin position="327"/>
        <end position="337"/>
    </location>
</feature>
<dbReference type="GO" id="GO:0003779">
    <property type="term" value="F:actin binding"/>
    <property type="evidence" value="ECO:0007669"/>
    <property type="project" value="UniProtKB-KW"/>
</dbReference>
<evidence type="ECO:0000256" key="3">
    <source>
        <dbReference type="ARBA" id="ARBA00022525"/>
    </source>
</evidence>
<feature type="region of interest" description="Disordered" evidence="6">
    <location>
        <begin position="359"/>
        <end position="580"/>
    </location>
</feature>
<dbReference type="GO" id="GO:0005576">
    <property type="term" value="C:extracellular region"/>
    <property type="evidence" value="ECO:0007669"/>
    <property type="project" value="UniProtKB-SubCell"/>
</dbReference>
<comment type="caution">
    <text evidence="8">The sequence shown here is derived from an EMBL/GenBank/DDBJ whole genome shotgun (WGS) entry which is preliminary data.</text>
</comment>
<feature type="compositionally biased region" description="Polar residues" evidence="6">
    <location>
        <begin position="415"/>
        <end position="426"/>
    </location>
</feature>
<feature type="region of interest" description="Disordered" evidence="6">
    <location>
        <begin position="600"/>
        <end position="629"/>
    </location>
</feature>
<evidence type="ECO:0000313" key="8">
    <source>
        <dbReference type="EMBL" id="PRP70976.1"/>
    </source>
</evidence>
<feature type="region of interest" description="Disordered" evidence="6">
    <location>
        <begin position="265"/>
        <end position="303"/>
    </location>
</feature>
<evidence type="ECO:0000313" key="9">
    <source>
        <dbReference type="Proteomes" id="UP000239469"/>
    </source>
</evidence>
<feature type="compositionally biased region" description="Polar residues" evidence="6">
    <location>
        <begin position="551"/>
        <end position="560"/>
    </location>
</feature>
<dbReference type="Gene3D" id="1.10.4150.10">
    <property type="entry name" value="SipA N-terminal domain-like"/>
    <property type="match status" value="1"/>
</dbReference>
<gene>
    <name evidence="8" type="ORF">BUE93_09130</name>
</gene>
<feature type="compositionally biased region" description="Polar residues" evidence="6">
    <location>
        <begin position="521"/>
        <end position="542"/>
    </location>
</feature>
<evidence type="ECO:0000256" key="5">
    <source>
        <dbReference type="ARBA" id="ARBA00023203"/>
    </source>
</evidence>
<dbReference type="RefSeq" id="WP_106076580.1">
    <property type="nucleotide sequence ID" value="NZ_MTBD01000021.1"/>
</dbReference>
<name>A0A2S9X5L9_9NEIS</name>
<comment type="similarity">
    <text evidence="2">Belongs to the SipA/IpaA family.</text>
</comment>
<feature type="region of interest" description="Disordered" evidence="6">
    <location>
        <begin position="324"/>
        <end position="346"/>
    </location>
</feature>
<comment type="subcellular location">
    <subcellularLocation>
        <location evidence="1">Secreted</location>
    </subcellularLocation>
</comment>
<dbReference type="InterPro" id="IPR023225">
    <property type="entry name" value="SipA_chaperone-bd"/>
</dbReference>
<evidence type="ECO:0000256" key="2">
    <source>
        <dbReference type="ARBA" id="ARBA00010123"/>
    </source>
</evidence>
<proteinExistence type="inferred from homology"/>
<keyword evidence="5" id="KW-0009">Actin-binding</keyword>
<feature type="compositionally biased region" description="Low complexity" evidence="6">
    <location>
        <begin position="289"/>
        <end position="298"/>
    </location>
</feature>
<sequence length="629" mass="66967">MPPNILGSVDIRLASLNPHPSNYVKKTQLSSQLAGARNGTSSLAGSQQANQDIVNFHKQQVLNARAKLFAAEPEQGKRQKLEEIVNGSKNPAAQRAVKNFATVYEHLLEKTQKNLAAKAVLTKIAQEYIGHILKDGLGEKSAFGPWMDSTSASHGKLAKLETKLVDFAKQHSTNNFLELGSHYCSSKVLPFIETNIKERGLEPPARDELFGLVDASAKTAFDALRQALDEQASARGCSLSKLARDMDIVNVLPLLLRNVLAGLPKGTIPQTDATPDGNGEGEVDGARGQGPAQAAAMQPSNPASTINNFYGNVYLGNVDMSQDRTKTTTTTTTTTTTRGDSTRRLGDAVLRAGAAELNRAAMSSEQGTQTEPLGSEVSSRGGSTLERNNPQIHFKSMLGTSQAAWEASNRDVASEASSRGDNGQQESADRTKAVAQPWPTVPPADQLLTTVSGQRHSNPSLVSKNRTNGFGAHGGPHSSQASNRQVASEASSRGDNGQQESADRTKAVAQPWPTVPPADQLLTTVSGQRHSNPSLVSKNRTNGFGAHGGPHSSQASNRQVASGAFSRGDNGQQESVTQVQSTGEALLAELYNTVSQISEDAVTRRDRGNKLRRTFMQSQLGPDVNGTGE</sequence>
<dbReference type="AlphaFoldDB" id="A0A2S9X5L9"/>
<reference evidence="8 9" key="1">
    <citation type="submission" date="2017-01" db="EMBL/GenBank/DDBJ databases">
        <title>New insights into the genetic diversity of Chromobacterium isolated from tropical freshwater lake.</title>
        <authorList>
            <person name="Santos A.B."/>
            <person name="Nascimento A.M."/>
            <person name="Da Silva P.C."/>
        </authorList>
    </citation>
    <scope>NUCLEOTIDE SEQUENCE [LARGE SCALE GENOMIC DNA]</scope>
    <source>
        <strain evidence="8 9">56AF</strain>
    </source>
</reference>
<dbReference type="OrthoDB" id="6561939at2"/>
<feature type="compositionally biased region" description="Polar residues" evidence="6">
    <location>
        <begin position="447"/>
        <end position="468"/>
    </location>
</feature>
<organism evidence="8 9">
    <name type="scientific">Chromobacterium amazonense</name>
    <dbReference type="NCBI Taxonomy" id="1382803"/>
    <lineage>
        <taxon>Bacteria</taxon>
        <taxon>Pseudomonadati</taxon>
        <taxon>Pseudomonadota</taxon>
        <taxon>Betaproteobacteria</taxon>
        <taxon>Neisseriales</taxon>
        <taxon>Chromobacteriaceae</taxon>
        <taxon>Chromobacterium</taxon>
    </lineage>
</organism>
<dbReference type="Pfam" id="PF09052">
    <property type="entry name" value="SipA"/>
    <property type="match status" value="1"/>
</dbReference>
<evidence type="ECO:0000256" key="6">
    <source>
        <dbReference type="SAM" id="MobiDB-lite"/>
    </source>
</evidence>
<keyword evidence="3" id="KW-0964">Secreted</keyword>
<feature type="domain" description="Salmonella invasion protein A N-terminal" evidence="7">
    <location>
        <begin position="66"/>
        <end position="264"/>
    </location>
</feature>
<evidence type="ECO:0000256" key="1">
    <source>
        <dbReference type="ARBA" id="ARBA00004613"/>
    </source>
</evidence>
<dbReference type="InterPro" id="IPR015138">
    <property type="entry name" value="SipA_N"/>
</dbReference>
<evidence type="ECO:0000256" key="4">
    <source>
        <dbReference type="ARBA" id="ARBA00023026"/>
    </source>
</evidence>
<dbReference type="EMBL" id="MTBD01000021">
    <property type="protein sequence ID" value="PRP70976.1"/>
    <property type="molecule type" value="Genomic_DNA"/>
</dbReference>